<dbReference type="InterPro" id="IPR002909">
    <property type="entry name" value="IPT_dom"/>
</dbReference>
<dbReference type="SMART" id="SM00429">
    <property type="entry name" value="IPT"/>
    <property type="match status" value="5"/>
</dbReference>
<protein>
    <recommendedName>
        <fullName evidence="3">IPT/TIG domain-containing protein</fullName>
    </recommendedName>
</protein>
<proteinExistence type="predicted"/>
<organism evidence="4">
    <name type="scientific">Guillardia theta (strain CCMP2712)</name>
    <name type="common">Cryptophyte</name>
    <dbReference type="NCBI Taxonomy" id="905079"/>
    <lineage>
        <taxon>Eukaryota</taxon>
        <taxon>Cryptophyceae</taxon>
        <taxon>Pyrenomonadales</taxon>
        <taxon>Geminigeraceae</taxon>
        <taxon>Guillardia</taxon>
    </lineage>
</organism>
<feature type="domain" description="IPT/TIG" evidence="3">
    <location>
        <begin position="1646"/>
        <end position="1732"/>
    </location>
</feature>
<keyword evidence="6" id="KW-1185">Reference proteome</keyword>
<evidence type="ECO:0000313" key="6">
    <source>
        <dbReference type="Proteomes" id="UP000011087"/>
    </source>
</evidence>
<evidence type="ECO:0000313" key="4">
    <source>
        <dbReference type="EMBL" id="EKX41591.1"/>
    </source>
</evidence>
<accession>L1IZB9</accession>
<dbReference type="HOGENOM" id="CLU_228896_0_0_1"/>
<name>L1IZB9_GUITC</name>
<evidence type="ECO:0000313" key="5">
    <source>
        <dbReference type="EnsemblProtists" id="EKX41591"/>
    </source>
</evidence>
<feature type="domain" description="IPT/TIG" evidence="3">
    <location>
        <begin position="625"/>
        <end position="721"/>
    </location>
</feature>
<keyword evidence="2" id="KW-0812">Transmembrane</keyword>
<dbReference type="Gene3D" id="2.60.40.10">
    <property type="entry name" value="Immunoglobulins"/>
    <property type="match status" value="5"/>
</dbReference>
<gene>
    <name evidence="4" type="ORF">GUITHDRAFT_112301</name>
</gene>
<dbReference type="Pfam" id="PF01833">
    <property type="entry name" value="TIG"/>
    <property type="match status" value="6"/>
</dbReference>
<evidence type="ECO:0000256" key="1">
    <source>
        <dbReference type="SAM" id="MobiDB-lite"/>
    </source>
</evidence>
<feature type="domain" description="IPT/TIG" evidence="3">
    <location>
        <begin position="1344"/>
        <end position="1428"/>
    </location>
</feature>
<keyword evidence="2" id="KW-1133">Transmembrane helix</keyword>
<feature type="region of interest" description="Disordered" evidence="1">
    <location>
        <begin position="2181"/>
        <end position="2212"/>
    </location>
</feature>
<dbReference type="RefSeq" id="XP_005828571.1">
    <property type="nucleotide sequence ID" value="XM_005828514.1"/>
</dbReference>
<dbReference type="Proteomes" id="UP000011087">
    <property type="component" value="Unassembled WGS sequence"/>
</dbReference>
<dbReference type="SUPFAM" id="SSF81296">
    <property type="entry name" value="E set domains"/>
    <property type="match status" value="4"/>
</dbReference>
<evidence type="ECO:0000256" key="2">
    <source>
        <dbReference type="SAM" id="Phobius"/>
    </source>
</evidence>
<dbReference type="InterPro" id="IPR013783">
    <property type="entry name" value="Ig-like_fold"/>
</dbReference>
<keyword evidence="2" id="KW-0472">Membrane</keyword>
<dbReference type="EnsemblProtists" id="EKX41591">
    <property type="protein sequence ID" value="EKX41591"/>
    <property type="gene ID" value="GUITHDRAFT_112301"/>
</dbReference>
<dbReference type="GeneID" id="17298245"/>
<sequence length="2452" mass="260303">MLRSNLATPWKPSMAELTLVKDVRQGTFVQVRVTKERGNVTEEYYLMRGGMEYLEQCILKRRLEDSCKALEMENELLTQKIVQTSLASDPSSCTSFTKENLADARLKVSTLTNILHYESVSTRTQSSKLIQSYQTLLAAKARVKLHTESRQSSNEAAEDAAWRQFKALDAELVEHATSSTEPYDWATMSWRERLATCQKFDRLRKGLAEDPAATVEEEPTKKAVMTRMVRMERCKQVEVTTKALLQVVDVSYRTEVKGSDILRRGDIIHMIDGKSTHNLKVEIAESLFMGKKESGGHGIVENDAKNGAMNRESSTTSMSLVLARSYGVMFPLRIEDLSEILSIKLMKHGSSLEILHLLPPIRIVRCRGPYRIMSVQDQSSSSFSGGWLHAIDGVSVYHLNKAQVLRLLQPCVGLGVSFLGCKEVGRVLACNGEEYCVRWSDGIERWIRRNDFVIQGKLTLREVVLTTSQSVMGPQEDVRVSFESGKTYTPVLFREAGRPEGSLCCCDVIVSVNGRPTNEMSSEDLRRYCVSEEATLTAVSPSNVPCVAQSAITVYGGGPFGAYQGFGNQPSDMKIRFIGTACDTTQWISLTSATCKLLTSGFAMGASEIVTNIKYTIFDAVSFDAPSLVAVVKGNGPTSGNARVTAVGLNFGATSLSAAQQIKVGQSTCRSTLWLSDSQLICLVPPGSQSGLSVEVQAGYSYNGSLAEPRLTSKLDAFTYDDPSVSAVLRTNGPTPGSSCTIFGANFAPFDLTPLARVGRSASESTSWQSDTSLLAASSAGSSWMASVSVTVGALGNLTGSASVGTVTDAFTFDRPVLVVAASPNLVQDSSQMLNISGSSYGLWDTSVSARISGTSTAQTLWISDAEVSCMAAAGMGRTLSAQLTASSLVGTATELLSYDAQLVFNMSRSNTETRYPAHLTAFGLGLGPSDSSVRSRVLPTASAFTMWLSTSSLALKPLSGLLGLHSLVITSLIATASADTLLSFDLMSMSHLAPSNSPKSSSSSMTMSGANFGVSHSSPATRQTATASPAVSWLSDSSIASLPPSGYDDANVTQTIVCSVSAQVAGLTESFSYDETVVSSLLPANGPKTGAIVSAFGSNFAVVACSGQGRLGWTSSESSEWMSDTAIWLRASSSLGSDAPLYFTVGGQQQASNSSIETQRKSIVLFTFDAPAPSKFVTTNFPVYVASNVSAGADGVLMLGDSFGAFDGTGQARVGGSSCQVTQWSSMTSLLVKLLPGYGRTIHSQVTVAAAVGSMLGGITFDSPSPVKFSMAESNQSLANLPLVGSTRFTVEGANFATSSATAKARVKHTASPSTGWLSTSSVVVKQVSFTEHTASVILSVLFLGYTLFQGNSGRTGGNPLLLSGSGLGAVDVSPKLRVASTACSASSWKSTSSVSCTVPAGSDIAAKVLASVVLQVGSLSNSFSYDFPSLSSLFPANVPPSAQPGQVVTAFGSNFLPWDSSPSLTIGSTACLVTQWQSDSSLLCTVGSGYSLSDDEGWSLQLAFFASNQTSSVTQAITYDALKLQSVLQPVAGRSQEGGFNVTVRGVNFGRYWATTSLSNLSCAEVGGSAQQTRMKLGDTTCQQLDWISDTALVCRGAPAGVGVCDVTAQLCRRSDVIPSAFAYPSPQLGCFNLSTGQPISCGLNTTGPFSVVNGPPDGSVVLTLVGSNFGRWDTSLHVRVGQTRLLVLSWSSMSSVICKAPAALPGEAAQVVLSVMNQMGTTENLFSFDKNVITSVSPSNAPYTPVQNISIFGSNFGVFRPGTIIGKVAGLTCNSTQWIASSAVVCSLPRQIPQSGASDVSMQVAQAVATFTNIFSFDLPVASSISPAQGSVTGGNLLEVLGKNFGSATSSLSIAIGQTSCPNSTWQSDSSATCSVPSASSPSSEPVTLKFELTGSQRVVRYNGSYLYFAETSTSFSPTSSPLPLSSTPPPVRLVEATCGSSGGTSSNVDTCSVTFSDGQGVVIPPGVWPLGISPDVRASIPSLSSLPGLVNQSLQQNLTLASEILLLEPTTIRLTLGKATVRLRVDQAIMKNAVSMRLAVMRFEQTRRATGSWVEVSRTVYNQATGMAEGETNAFSYFSAMLVPAAVPAVPAVQEEEKSSRVLGKDAIIGISAGGAVFLLAVFLLFWYFCSRRAIRKLEQRKLEERAPVAASARPNVNMLNLREMIRQEVQSELSSPRMLSFLDSSRTSERPAPRESHEPSLKPEEKISPSDILEGMNLSASSEQQHTQEAGAAIYELSPPLQEISIDSFMPRKKLGAAARVNQQAMGNASMREEGQEEVRDIGELVEEQARISSEAMNADFHPTPPSPPAELGPYIIRFTFAQDSTWVGRDGAVDMLAFSRYATRVKQDVATAAALPEQALTLQDIVEVDGCVEVELELSGPLRKGEGEMLLRSLARQVADPLSALRKPGMSTACVVRAHAQGPQFDFTSSDPFSRELFDHEMTGVA</sequence>
<dbReference type="EMBL" id="JH993022">
    <property type="protein sequence ID" value="EKX41591.1"/>
    <property type="molecule type" value="Genomic_DNA"/>
</dbReference>
<dbReference type="PaxDb" id="55529-EKX41591"/>
<evidence type="ECO:0000259" key="3">
    <source>
        <dbReference type="SMART" id="SM00429"/>
    </source>
</evidence>
<feature type="domain" description="IPT/TIG" evidence="3">
    <location>
        <begin position="1822"/>
        <end position="1913"/>
    </location>
</feature>
<reference evidence="4 6" key="1">
    <citation type="journal article" date="2012" name="Nature">
        <title>Algal genomes reveal evolutionary mosaicism and the fate of nucleomorphs.</title>
        <authorList>
            <consortium name="DOE Joint Genome Institute"/>
            <person name="Curtis B.A."/>
            <person name="Tanifuji G."/>
            <person name="Burki F."/>
            <person name="Gruber A."/>
            <person name="Irimia M."/>
            <person name="Maruyama S."/>
            <person name="Arias M.C."/>
            <person name="Ball S.G."/>
            <person name="Gile G.H."/>
            <person name="Hirakawa Y."/>
            <person name="Hopkins J.F."/>
            <person name="Kuo A."/>
            <person name="Rensing S.A."/>
            <person name="Schmutz J."/>
            <person name="Symeonidi A."/>
            <person name="Elias M."/>
            <person name="Eveleigh R.J."/>
            <person name="Herman E.K."/>
            <person name="Klute M.J."/>
            <person name="Nakayama T."/>
            <person name="Obornik M."/>
            <person name="Reyes-Prieto A."/>
            <person name="Armbrust E.V."/>
            <person name="Aves S.J."/>
            <person name="Beiko R.G."/>
            <person name="Coutinho P."/>
            <person name="Dacks J.B."/>
            <person name="Durnford D.G."/>
            <person name="Fast N.M."/>
            <person name="Green B.R."/>
            <person name="Grisdale C.J."/>
            <person name="Hempel F."/>
            <person name="Henrissat B."/>
            <person name="Hoppner M.P."/>
            <person name="Ishida K."/>
            <person name="Kim E."/>
            <person name="Koreny L."/>
            <person name="Kroth P.G."/>
            <person name="Liu Y."/>
            <person name="Malik S.B."/>
            <person name="Maier U.G."/>
            <person name="McRose D."/>
            <person name="Mock T."/>
            <person name="Neilson J.A."/>
            <person name="Onodera N.T."/>
            <person name="Poole A.M."/>
            <person name="Pritham E.J."/>
            <person name="Richards T.A."/>
            <person name="Rocap G."/>
            <person name="Roy S.W."/>
            <person name="Sarai C."/>
            <person name="Schaack S."/>
            <person name="Shirato S."/>
            <person name="Slamovits C.H."/>
            <person name="Spencer D.F."/>
            <person name="Suzuki S."/>
            <person name="Worden A.Z."/>
            <person name="Zauner S."/>
            <person name="Barry K."/>
            <person name="Bell C."/>
            <person name="Bharti A.K."/>
            <person name="Crow J.A."/>
            <person name="Grimwood J."/>
            <person name="Kramer R."/>
            <person name="Lindquist E."/>
            <person name="Lucas S."/>
            <person name="Salamov A."/>
            <person name="McFadden G.I."/>
            <person name="Lane C.E."/>
            <person name="Keeling P.J."/>
            <person name="Gray M.W."/>
            <person name="Grigoriev I.V."/>
            <person name="Archibald J.M."/>
        </authorList>
    </citation>
    <scope>NUCLEOTIDE SEQUENCE</scope>
    <source>
        <strain evidence="4 6">CCMP2712</strain>
    </source>
</reference>
<feature type="domain" description="IPT/TIG" evidence="3">
    <location>
        <begin position="1733"/>
        <end position="1817"/>
    </location>
</feature>
<dbReference type="KEGG" id="gtt:GUITHDRAFT_112301"/>
<feature type="transmembrane region" description="Helical" evidence="2">
    <location>
        <begin position="2111"/>
        <end position="2134"/>
    </location>
</feature>
<feature type="compositionally biased region" description="Basic and acidic residues" evidence="1">
    <location>
        <begin position="2191"/>
        <end position="2212"/>
    </location>
</feature>
<dbReference type="PANTHER" id="PTHR23361:SF20">
    <property type="entry name" value="MRH DOMAIN-CONTAINING PROTEIN"/>
    <property type="match status" value="1"/>
</dbReference>
<dbReference type="InterPro" id="IPR014756">
    <property type="entry name" value="Ig_E-set"/>
</dbReference>
<dbReference type="PANTHER" id="PTHR23361">
    <property type="entry name" value="MUCIN"/>
    <property type="match status" value="1"/>
</dbReference>
<dbReference type="CDD" id="cd00603">
    <property type="entry name" value="IPT_PCSR"/>
    <property type="match status" value="3"/>
</dbReference>
<reference evidence="5" key="3">
    <citation type="submission" date="2016-03" db="UniProtKB">
        <authorList>
            <consortium name="EnsemblProtists"/>
        </authorList>
    </citation>
    <scope>IDENTIFICATION</scope>
</reference>
<reference evidence="6" key="2">
    <citation type="submission" date="2012-11" db="EMBL/GenBank/DDBJ databases">
        <authorList>
            <person name="Kuo A."/>
            <person name="Curtis B.A."/>
            <person name="Tanifuji G."/>
            <person name="Burki F."/>
            <person name="Gruber A."/>
            <person name="Irimia M."/>
            <person name="Maruyama S."/>
            <person name="Arias M.C."/>
            <person name="Ball S.G."/>
            <person name="Gile G.H."/>
            <person name="Hirakawa Y."/>
            <person name="Hopkins J.F."/>
            <person name="Rensing S.A."/>
            <person name="Schmutz J."/>
            <person name="Symeonidi A."/>
            <person name="Elias M."/>
            <person name="Eveleigh R.J."/>
            <person name="Herman E.K."/>
            <person name="Klute M.J."/>
            <person name="Nakayama T."/>
            <person name="Obornik M."/>
            <person name="Reyes-Prieto A."/>
            <person name="Armbrust E.V."/>
            <person name="Aves S.J."/>
            <person name="Beiko R.G."/>
            <person name="Coutinho P."/>
            <person name="Dacks J.B."/>
            <person name="Durnford D.G."/>
            <person name="Fast N.M."/>
            <person name="Green B.R."/>
            <person name="Grisdale C."/>
            <person name="Hempe F."/>
            <person name="Henrissat B."/>
            <person name="Hoppner M.P."/>
            <person name="Ishida K.-I."/>
            <person name="Kim E."/>
            <person name="Koreny L."/>
            <person name="Kroth P.G."/>
            <person name="Liu Y."/>
            <person name="Malik S.-B."/>
            <person name="Maier U.G."/>
            <person name="McRose D."/>
            <person name="Mock T."/>
            <person name="Neilson J.A."/>
            <person name="Onodera N.T."/>
            <person name="Poole A.M."/>
            <person name="Pritham E.J."/>
            <person name="Richards T.A."/>
            <person name="Rocap G."/>
            <person name="Roy S.W."/>
            <person name="Sarai C."/>
            <person name="Schaack S."/>
            <person name="Shirato S."/>
            <person name="Slamovits C.H."/>
            <person name="Spencer D.F."/>
            <person name="Suzuki S."/>
            <person name="Worden A.Z."/>
            <person name="Zauner S."/>
            <person name="Barry K."/>
            <person name="Bell C."/>
            <person name="Bharti A.K."/>
            <person name="Crow J.A."/>
            <person name="Grimwood J."/>
            <person name="Kramer R."/>
            <person name="Lindquist E."/>
            <person name="Lucas S."/>
            <person name="Salamov A."/>
            <person name="McFadden G.I."/>
            <person name="Lane C.E."/>
            <person name="Keeling P.J."/>
            <person name="Gray M.W."/>
            <person name="Grigoriev I.V."/>
            <person name="Archibald J.M."/>
        </authorList>
    </citation>
    <scope>NUCLEOTIDE SEQUENCE</scope>
    <source>
        <strain evidence="6">CCMP2712</strain>
    </source>
</reference>
<dbReference type="OrthoDB" id="125363at2759"/>